<comment type="caution">
    <text evidence="6">The sequence shown here is derived from an EMBL/GenBank/DDBJ whole genome shotgun (WGS) entry which is preliminary data.</text>
</comment>
<feature type="region of interest" description="Disordered" evidence="4">
    <location>
        <begin position="34"/>
        <end position="66"/>
    </location>
</feature>
<keyword evidence="7" id="KW-1185">Reference proteome</keyword>
<dbReference type="PROSITE" id="PS01031">
    <property type="entry name" value="SHSP"/>
    <property type="match status" value="1"/>
</dbReference>
<dbReference type="InterPro" id="IPR008978">
    <property type="entry name" value="HSP20-like_chaperone"/>
</dbReference>
<reference evidence="6 7" key="1">
    <citation type="journal article" date="2019" name="Genome Biol. Evol.">
        <title>The Rhododendron genome and chromosomal organization provide insight into shared whole-genome duplications across the heath family (Ericaceae).</title>
        <authorList>
            <person name="Soza V.L."/>
            <person name="Lindsley D."/>
            <person name="Waalkes A."/>
            <person name="Ramage E."/>
            <person name="Patwardhan R.P."/>
            <person name="Burton J.N."/>
            <person name="Adey A."/>
            <person name="Kumar A."/>
            <person name="Qiu R."/>
            <person name="Shendure J."/>
            <person name="Hall B."/>
        </authorList>
    </citation>
    <scope>NUCLEOTIDE SEQUENCE [LARGE SCALE GENOMIC DNA]</scope>
    <source>
        <strain evidence="6">RSF 1966-606</strain>
    </source>
</reference>
<feature type="non-terminal residue" evidence="6">
    <location>
        <position position="1"/>
    </location>
</feature>
<evidence type="ECO:0000313" key="7">
    <source>
        <dbReference type="Proteomes" id="UP000428333"/>
    </source>
</evidence>
<dbReference type="AlphaFoldDB" id="A0A6A4MDW3"/>
<dbReference type="Proteomes" id="UP000428333">
    <property type="component" value="Linkage Group LG01"/>
</dbReference>
<evidence type="ECO:0000256" key="3">
    <source>
        <dbReference type="RuleBase" id="RU003616"/>
    </source>
</evidence>
<gene>
    <name evidence="6" type="ORF">C3L33_00338</name>
</gene>
<proteinExistence type="inferred from homology"/>
<organism evidence="6 7">
    <name type="scientific">Rhododendron williamsianum</name>
    <dbReference type="NCBI Taxonomy" id="262921"/>
    <lineage>
        <taxon>Eukaryota</taxon>
        <taxon>Viridiplantae</taxon>
        <taxon>Streptophyta</taxon>
        <taxon>Embryophyta</taxon>
        <taxon>Tracheophyta</taxon>
        <taxon>Spermatophyta</taxon>
        <taxon>Magnoliopsida</taxon>
        <taxon>eudicotyledons</taxon>
        <taxon>Gunneridae</taxon>
        <taxon>Pentapetalae</taxon>
        <taxon>asterids</taxon>
        <taxon>Ericales</taxon>
        <taxon>Ericaceae</taxon>
        <taxon>Ericoideae</taxon>
        <taxon>Rhodoreae</taxon>
        <taxon>Rhododendron</taxon>
    </lineage>
</organism>
<dbReference type="CDD" id="cd06464">
    <property type="entry name" value="ACD_sHsps-like"/>
    <property type="match status" value="1"/>
</dbReference>
<evidence type="ECO:0000259" key="5">
    <source>
        <dbReference type="PROSITE" id="PS01031"/>
    </source>
</evidence>
<dbReference type="SUPFAM" id="SSF49764">
    <property type="entry name" value="HSP20-like chaperones"/>
    <property type="match status" value="1"/>
</dbReference>
<dbReference type="InterPro" id="IPR002068">
    <property type="entry name" value="A-crystallin/Hsp20_dom"/>
</dbReference>
<accession>A0A6A4MDW3</accession>
<protein>
    <recommendedName>
        <fullName evidence="5">SHSP domain-containing protein</fullName>
    </recommendedName>
</protein>
<feature type="domain" description="SHSP" evidence="5">
    <location>
        <begin position="118"/>
        <end position="232"/>
    </location>
</feature>
<dbReference type="GO" id="GO:0009408">
    <property type="term" value="P:response to heat"/>
    <property type="evidence" value="ECO:0007669"/>
    <property type="project" value="InterPro"/>
</dbReference>
<dbReference type="InterPro" id="IPR044587">
    <property type="entry name" value="HSP21-like"/>
</dbReference>
<feature type="compositionally biased region" description="Basic and acidic residues" evidence="4">
    <location>
        <begin position="54"/>
        <end position="66"/>
    </location>
</feature>
<sequence length="232" mass="25895">MALARLAFKNMGQRVASPSCYSLASQSLVNRSLDSAQKQRWGSDPPRGFSASSGDHHEKSDGREVAVSDRVIRSSSCFQESNARGASGGGTTTATLIRIAKDRVRKRVGASNREHQQAVGEFLTSRLIGRFKEHDECYKLRYLMPGLGKEDVKITVEDGVLRIRGEHKEVDEEESDDELFSAVRYGYYDFTDILPEDAKPDEIKAEMKDGVLTIIIPRTETPKKDVKEVQID</sequence>
<dbReference type="PANTHER" id="PTHR46733">
    <property type="entry name" value="26.5 KDA HEAT SHOCK PROTEIN, MITOCHONDRIAL"/>
    <property type="match status" value="1"/>
</dbReference>
<dbReference type="Gene3D" id="2.60.40.790">
    <property type="match status" value="1"/>
</dbReference>
<evidence type="ECO:0000256" key="4">
    <source>
        <dbReference type="SAM" id="MobiDB-lite"/>
    </source>
</evidence>
<dbReference type="EMBL" id="QEFC01000012">
    <property type="protein sequence ID" value="KAE9467780.1"/>
    <property type="molecule type" value="Genomic_DNA"/>
</dbReference>
<evidence type="ECO:0000256" key="2">
    <source>
        <dbReference type="PROSITE-ProRule" id="PRU00285"/>
    </source>
</evidence>
<evidence type="ECO:0000256" key="1">
    <source>
        <dbReference type="ARBA" id="ARBA00023016"/>
    </source>
</evidence>
<keyword evidence="1" id="KW-0346">Stress response</keyword>
<dbReference type="PANTHER" id="PTHR46733:SF3">
    <property type="entry name" value="26.5 KDA HEAT SHOCK PROTEIN, MITOCHONDRIAL"/>
    <property type="match status" value="1"/>
</dbReference>
<comment type="similarity">
    <text evidence="2 3">Belongs to the small heat shock protein (HSP20) family.</text>
</comment>
<dbReference type="OrthoDB" id="1431247at2759"/>
<name>A0A6A4MDW3_9ERIC</name>
<dbReference type="Pfam" id="PF00011">
    <property type="entry name" value="HSP20"/>
    <property type="match status" value="1"/>
</dbReference>
<evidence type="ECO:0000313" key="6">
    <source>
        <dbReference type="EMBL" id="KAE9467780.1"/>
    </source>
</evidence>